<feature type="region of interest" description="Disordered" evidence="1">
    <location>
        <begin position="107"/>
        <end position="127"/>
    </location>
</feature>
<dbReference type="GO" id="GO:0004842">
    <property type="term" value="F:ubiquitin-protein transferase activity"/>
    <property type="evidence" value="ECO:0007669"/>
    <property type="project" value="TreeGrafter"/>
</dbReference>
<comment type="caution">
    <text evidence="4">The sequence shown here is derived from an EMBL/GenBank/DDBJ whole genome shotgun (WGS) entry which is preliminary data.</text>
</comment>
<evidence type="ECO:0000313" key="5">
    <source>
        <dbReference type="Proteomes" id="UP000525078"/>
    </source>
</evidence>
<dbReference type="EMBL" id="JAATIP010000236">
    <property type="protein sequence ID" value="KAF4357434.1"/>
    <property type="molecule type" value="Genomic_DNA"/>
</dbReference>
<dbReference type="UniPathway" id="UPA00378"/>
<dbReference type="AlphaFoldDB" id="A0A7J6EGG2"/>
<name>A0A7J6EGG2_CANSA</name>
<sequence>VTRSVDTGKDKFSPQEQKTVDAIVKASEYPLTIILVGVGDGPWDLMQKFDDFIPSRAFDNCQFVNFTKIMVKDIPISYKETEFALEALMEIPSQYKATMELQLLGRSRGRGSSEPRKVPLAPPINYNIPAPSSSPNNEFMMRSSSMNMKQQQRATAFKFSRSSSAIFSQYNMVITFSHFFLESKNSNIALRAAFHLNPSYQPSRSCMESSVHHNPLHRVLAYTTPLANHSKEKPEIIRAQTGSAMRLGVVGGSTYKTIVSLTQSHQTRFLTISTQKESMADDSLKKAAKQLQSKPPVVAGKDATVLSLSKKNQLKVKVNTVLGSNAPSLTVKLVRASKSGSKDGSVIESQVAI</sequence>
<dbReference type="Pfam" id="PF07002">
    <property type="entry name" value="Copine"/>
    <property type="match status" value="1"/>
</dbReference>
<evidence type="ECO:0000313" key="4">
    <source>
        <dbReference type="EMBL" id="KAF4357434.1"/>
    </source>
</evidence>
<feature type="domain" description="Copine C-terminal" evidence="2">
    <location>
        <begin position="15"/>
        <end position="105"/>
    </location>
</feature>
<proteinExistence type="predicted"/>
<feature type="domain" description="Ribophorin II second" evidence="3">
    <location>
        <begin position="302"/>
        <end position="350"/>
    </location>
</feature>
<protein>
    <recommendedName>
        <fullName evidence="6">Copine C-terminal domain-containing protein</fullName>
    </recommendedName>
</protein>
<dbReference type="InterPro" id="IPR052079">
    <property type="entry name" value="E3_ligase/Copine_domain"/>
</dbReference>
<evidence type="ECO:0008006" key="6">
    <source>
        <dbReference type="Google" id="ProtNLM"/>
    </source>
</evidence>
<dbReference type="PANTHER" id="PTHR45751">
    <property type="entry name" value="COPINE FAMILY PROTEIN 1"/>
    <property type="match status" value="1"/>
</dbReference>
<feature type="non-terminal residue" evidence="4">
    <location>
        <position position="1"/>
    </location>
</feature>
<gene>
    <name evidence="4" type="ORF">F8388_011172</name>
</gene>
<dbReference type="Pfam" id="PF23861">
    <property type="entry name" value="Ribophorin_II_2nd"/>
    <property type="match status" value="1"/>
</dbReference>
<dbReference type="InterPro" id="IPR055375">
    <property type="entry name" value="Ribophorin_II_2nd"/>
</dbReference>
<organism evidence="4 5">
    <name type="scientific">Cannabis sativa</name>
    <name type="common">Hemp</name>
    <name type="synonym">Marijuana</name>
    <dbReference type="NCBI Taxonomy" id="3483"/>
    <lineage>
        <taxon>Eukaryota</taxon>
        <taxon>Viridiplantae</taxon>
        <taxon>Streptophyta</taxon>
        <taxon>Embryophyta</taxon>
        <taxon>Tracheophyta</taxon>
        <taxon>Spermatophyta</taxon>
        <taxon>Magnoliopsida</taxon>
        <taxon>eudicotyledons</taxon>
        <taxon>Gunneridae</taxon>
        <taxon>Pentapetalae</taxon>
        <taxon>rosids</taxon>
        <taxon>fabids</taxon>
        <taxon>Rosales</taxon>
        <taxon>Cannabaceae</taxon>
        <taxon>Cannabis</taxon>
    </lineage>
</organism>
<accession>A0A7J6EGG2</accession>
<evidence type="ECO:0000259" key="2">
    <source>
        <dbReference type="Pfam" id="PF07002"/>
    </source>
</evidence>
<dbReference type="GO" id="GO:0005634">
    <property type="term" value="C:nucleus"/>
    <property type="evidence" value="ECO:0007669"/>
    <property type="project" value="TreeGrafter"/>
</dbReference>
<dbReference type="PANTHER" id="PTHR45751:SF29">
    <property type="entry name" value="E3 UBIQUITIN-PROTEIN LIGASE RGLG2"/>
    <property type="match status" value="1"/>
</dbReference>
<reference evidence="4 5" key="1">
    <citation type="journal article" date="2020" name="bioRxiv">
        <title>Sequence and annotation of 42 cannabis genomes reveals extensive copy number variation in cannabinoid synthesis and pathogen resistance genes.</title>
        <authorList>
            <person name="Mckernan K.J."/>
            <person name="Helbert Y."/>
            <person name="Kane L.T."/>
            <person name="Ebling H."/>
            <person name="Zhang L."/>
            <person name="Liu B."/>
            <person name="Eaton Z."/>
            <person name="Mclaughlin S."/>
            <person name="Kingan S."/>
            <person name="Baybayan P."/>
            <person name="Concepcion G."/>
            <person name="Jordan M."/>
            <person name="Riva A."/>
            <person name="Barbazuk W."/>
            <person name="Harkins T."/>
        </authorList>
    </citation>
    <scope>NUCLEOTIDE SEQUENCE [LARGE SCALE GENOMIC DNA]</scope>
    <source>
        <strain evidence="5">cv. Jamaican Lion 4</strain>
        <tissue evidence="4">Leaf</tissue>
    </source>
</reference>
<dbReference type="InterPro" id="IPR010734">
    <property type="entry name" value="Copine_C"/>
</dbReference>
<evidence type="ECO:0000259" key="3">
    <source>
        <dbReference type="Pfam" id="PF23861"/>
    </source>
</evidence>
<dbReference type="Proteomes" id="UP000525078">
    <property type="component" value="Unassembled WGS sequence"/>
</dbReference>
<dbReference type="GO" id="GO:0016567">
    <property type="term" value="P:protein ubiquitination"/>
    <property type="evidence" value="ECO:0007669"/>
    <property type="project" value="TreeGrafter"/>
</dbReference>
<evidence type="ECO:0000256" key="1">
    <source>
        <dbReference type="SAM" id="MobiDB-lite"/>
    </source>
</evidence>